<organism evidence="1 2">
    <name type="scientific">candidate division Kazan bacterium RIFCSPLOWO2_01_FULL_45_19</name>
    <dbReference type="NCBI Taxonomy" id="1798538"/>
    <lineage>
        <taxon>Bacteria</taxon>
        <taxon>Bacteria division Kazan-3B-28</taxon>
    </lineage>
</organism>
<dbReference type="EMBL" id="METD01000001">
    <property type="protein sequence ID" value="OGB73886.1"/>
    <property type="molecule type" value="Genomic_DNA"/>
</dbReference>
<protein>
    <submittedName>
        <fullName evidence="1">Uncharacterized protein</fullName>
    </submittedName>
</protein>
<comment type="caution">
    <text evidence="1">The sequence shown here is derived from an EMBL/GenBank/DDBJ whole genome shotgun (WGS) entry which is preliminary data.</text>
</comment>
<sequence length="183" mass="20647">MGKPVIYLYPTTTQAVSVNVKPTSGISYSEPVISSVGWQVTASPDGTLVDRAGKVWPYLFWEGFATNFVTPKEGFVVAKNEVSKFFDLQLTQLGLNQKEIADFKEFWVPRMQTKPYYFVTFIPQNIFNSYAPLTVTPVPDTIIRVFFDYKGLDKPVIVSIQVLPATPSRTGFTVVEWGGRIYR</sequence>
<proteinExistence type="predicted"/>
<gene>
    <name evidence="1" type="ORF">A3K51_02925</name>
</gene>
<reference evidence="1 2" key="1">
    <citation type="journal article" date="2016" name="Nat. Commun.">
        <title>Thousands of microbial genomes shed light on interconnected biogeochemical processes in an aquifer system.</title>
        <authorList>
            <person name="Anantharaman K."/>
            <person name="Brown C.T."/>
            <person name="Hug L.A."/>
            <person name="Sharon I."/>
            <person name="Castelle C.J."/>
            <person name="Probst A.J."/>
            <person name="Thomas B.C."/>
            <person name="Singh A."/>
            <person name="Wilkins M.J."/>
            <person name="Karaoz U."/>
            <person name="Brodie E.L."/>
            <person name="Williams K.H."/>
            <person name="Hubbard S.S."/>
            <person name="Banfield J.F."/>
        </authorList>
    </citation>
    <scope>NUCLEOTIDE SEQUENCE [LARGE SCALE GENOMIC DNA]</scope>
</reference>
<name>A0A1F4NR97_UNCK3</name>
<dbReference type="Proteomes" id="UP000178085">
    <property type="component" value="Unassembled WGS sequence"/>
</dbReference>
<evidence type="ECO:0000313" key="1">
    <source>
        <dbReference type="EMBL" id="OGB73886.1"/>
    </source>
</evidence>
<dbReference type="AlphaFoldDB" id="A0A1F4NR97"/>
<evidence type="ECO:0000313" key="2">
    <source>
        <dbReference type="Proteomes" id="UP000178085"/>
    </source>
</evidence>
<accession>A0A1F4NR97</accession>